<accession>A0AAV7ZDD4</accession>
<organism evidence="2 3">
    <name type="scientific">Anaeramoeba flamelloides</name>
    <dbReference type="NCBI Taxonomy" id="1746091"/>
    <lineage>
        <taxon>Eukaryota</taxon>
        <taxon>Metamonada</taxon>
        <taxon>Anaeramoebidae</taxon>
        <taxon>Anaeramoeba</taxon>
    </lineage>
</organism>
<dbReference type="AlphaFoldDB" id="A0AAV7ZDD4"/>
<dbReference type="Gene3D" id="3.30.710.10">
    <property type="entry name" value="Potassium Channel Kv1.1, Chain A"/>
    <property type="match status" value="1"/>
</dbReference>
<dbReference type="Pfam" id="PF00651">
    <property type="entry name" value="BTB"/>
    <property type="match status" value="1"/>
</dbReference>
<dbReference type="PROSITE" id="PS50097">
    <property type="entry name" value="BTB"/>
    <property type="match status" value="1"/>
</dbReference>
<dbReference type="InterPro" id="IPR011333">
    <property type="entry name" value="SKP1/BTB/POZ_sf"/>
</dbReference>
<evidence type="ECO:0000259" key="1">
    <source>
        <dbReference type="PROSITE" id="PS50097"/>
    </source>
</evidence>
<dbReference type="Pfam" id="PF07707">
    <property type="entry name" value="BACK"/>
    <property type="match status" value="1"/>
</dbReference>
<dbReference type="SMART" id="SM00225">
    <property type="entry name" value="BTB"/>
    <property type="match status" value="1"/>
</dbReference>
<feature type="domain" description="BTB" evidence="1">
    <location>
        <begin position="29"/>
        <end position="100"/>
    </location>
</feature>
<proteinExistence type="predicted"/>
<evidence type="ECO:0000313" key="3">
    <source>
        <dbReference type="Proteomes" id="UP001146793"/>
    </source>
</evidence>
<gene>
    <name evidence="2" type="ORF">M0812_15994</name>
</gene>
<name>A0AAV7ZDD4_9EUKA</name>
<dbReference type="SMART" id="SM00875">
    <property type="entry name" value="BACK"/>
    <property type="match status" value="1"/>
</dbReference>
<dbReference type="PANTHER" id="PTHR45774">
    <property type="entry name" value="BTB/POZ DOMAIN-CONTAINING"/>
    <property type="match status" value="1"/>
</dbReference>
<dbReference type="EMBL" id="JANTQA010000032">
    <property type="protein sequence ID" value="KAJ3439949.1"/>
    <property type="molecule type" value="Genomic_DNA"/>
</dbReference>
<dbReference type="PANTHER" id="PTHR45774:SF3">
    <property type="entry name" value="BTB (POZ) DOMAIN-CONTAINING 2B-RELATED"/>
    <property type="match status" value="1"/>
</dbReference>
<evidence type="ECO:0000313" key="2">
    <source>
        <dbReference type="EMBL" id="KAJ3439949.1"/>
    </source>
</evidence>
<dbReference type="Proteomes" id="UP001146793">
    <property type="component" value="Unassembled WGS sequence"/>
</dbReference>
<reference evidence="2" key="1">
    <citation type="submission" date="2022-08" db="EMBL/GenBank/DDBJ databases">
        <title>Novel sulphate-reducing endosymbionts in the free-living metamonad Anaeramoeba.</title>
        <authorList>
            <person name="Jerlstrom-Hultqvist J."/>
            <person name="Cepicka I."/>
            <person name="Gallot-Lavallee L."/>
            <person name="Salas-Leiva D."/>
            <person name="Curtis B.A."/>
            <person name="Zahonova K."/>
            <person name="Pipaliya S."/>
            <person name="Dacks J."/>
            <person name="Roger A.J."/>
        </authorList>
    </citation>
    <scope>NUCLEOTIDE SEQUENCE</scope>
    <source>
        <strain evidence="2">Busselton2</strain>
    </source>
</reference>
<sequence length="512" mass="57558">MTSRNQLIPKSQIILSEKYSKYINNSKYADVLFLVGEESTKIYAHKFILASTSPIWAQECFPKSGTVPSLSNPISVPSISPQAFLCILNYAYTSRVDLTMENALGVLQASGYYELGDLKTKSAQWLTEILNADNCCVLLEQSLKVDSKFLRDQCIGYIEKNSLEILTGSKEQISTLSKETIIEIYSLKKLIGISEIELFRVAVQWATKSCKKKSHTINTENLRGELEGILDHIQFQLMSKLDLEQVLESKLLPEHQLLSVCFQIINKTHTPRFRKKKKRKHINVLLLSAESNSSWAEDVKSQLKSGGFNKIDTFRGEQETPSLEYLEKFDCVFTFSQMNYHNSVLLGDILHEYVCKGGGVVISTFATEIQSNKDNEINTEQSNVENEKSLEIKGKLVSKKFLPFISGDKNYGTNKFLGDYDKLHPLLENVSRFSGGASSYRSNVKANKNSKVVAKWNDGVPLIGVKQVKPNFGTIVELNFFPVSSNCRSDFWDVTTDGAIILCNAVSFVSPH</sequence>
<comment type="caution">
    <text evidence="2">The sequence shown here is derived from an EMBL/GenBank/DDBJ whole genome shotgun (WGS) entry which is preliminary data.</text>
</comment>
<protein>
    <submittedName>
        <fullName evidence="2">Btb (Poz) domain-containing 2a-related</fullName>
    </submittedName>
</protein>
<dbReference type="InterPro" id="IPR000210">
    <property type="entry name" value="BTB/POZ_dom"/>
</dbReference>
<dbReference type="InterPro" id="IPR011705">
    <property type="entry name" value="BACK"/>
</dbReference>
<dbReference type="Gene3D" id="1.25.40.420">
    <property type="match status" value="1"/>
</dbReference>
<dbReference type="SUPFAM" id="SSF54695">
    <property type="entry name" value="POZ domain"/>
    <property type="match status" value="1"/>
</dbReference>